<keyword evidence="8" id="KW-0256">Endoplasmic reticulum</keyword>
<evidence type="ECO:0000256" key="3">
    <source>
        <dbReference type="ARBA" id="ARBA00004922"/>
    </source>
</evidence>
<dbReference type="GO" id="GO:0043048">
    <property type="term" value="P:dolichyl monophosphate biosynthetic process"/>
    <property type="evidence" value="ECO:0007669"/>
    <property type="project" value="EnsemblFungi"/>
</dbReference>
<evidence type="ECO:0000256" key="2">
    <source>
        <dbReference type="ARBA" id="ARBA00004586"/>
    </source>
</evidence>
<evidence type="ECO:0000256" key="10">
    <source>
        <dbReference type="ARBA" id="ARBA00022989"/>
    </source>
</evidence>
<dbReference type="PANTHER" id="PTHR21528">
    <property type="entry name" value="DEHYDRODOLICHYL DIPHOSPHATE SYNTHASE COMPLEX SUBUNIT NUS1"/>
    <property type="match status" value="1"/>
</dbReference>
<gene>
    <name evidence="14" type="ORF">JL09_g2916</name>
</gene>
<comment type="similarity">
    <text evidence="4">Belongs to the UPP synthase family.</text>
</comment>
<keyword evidence="7 13" id="KW-0812">Transmembrane</keyword>
<reference evidence="15" key="1">
    <citation type="journal article" date="2014" name="Microb. Cell Fact.">
        <title>Exploiting Issatchenkia orientalis SD108 for succinic acid production.</title>
        <authorList>
            <person name="Xiao H."/>
            <person name="Shao Z."/>
            <person name="Jiang Y."/>
            <person name="Dole S."/>
            <person name="Zhao H."/>
        </authorList>
    </citation>
    <scope>NUCLEOTIDE SEQUENCE [LARGE SCALE GENOMIC DNA]</scope>
    <source>
        <strain evidence="15">SD108</strain>
    </source>
</reference>
<dbReference type="EMBL" id="JQFK01000027">
    <property type="protein sequence ID" value="KGK37937.1"/>
    <property type="molecule type" value="Genomic_DNA"/>
</dbReference>
<comment type="pathway">
    <text evidence="3">Protein modification; protein glycosylation.</text>
</comment>
<dbReference type="GO" id="GO:1904423">
    <property type="term" value="C:dehydrodolichyl diphosphate synthase complex"/>
    <property type="evidence" value="ECO:0007669"/>
    <property type="project" value="EnsemblFungi"/>
</dbReference>
<dbReference type="GO" id="GO:0045547">
    <property type="term" value="F:ditrans,polycis-polyprenyl diphosphate synthase [(2E,6E)-farnesyl diphosphate specific] activity"/>
    <property type="evidence" value="ECO:0007669"/>
    <property type="project" value="UniProtKB-EC"/>
</dbReference>
<comment type="cofactor">
    <cofactor evidence="1">
        <name>Mg(2+)</name>
        <dbReference type="ChEBI" id="CHEBI:18420"/>
    </cofactor>
</comment>
<accession>A0A099P1B2</accession>
<proteinExistence type="inferred from homology"/>
<dbReference type="eggNOG" id="KOG2818">
    <property type="taxonomic scope" value="Eukaryota"/>
</dbReference>
<evidence type="ECO:0000256" key="9">
    <source>
        <dbReference type="ARBA" id="ARBA00022842"/>
    </source>
</evidence>
<dbReference type="Proteomes" id="UP000029867">
    <property type="component" value="Unassembled WGS sequence"/>
</dbReference>
<dbReference type="InterPro" id="IPR036424">
    <property type="entry name" value="UPP_synth-like_sf"/>
</dbReference>
<evidence type="ECO:0000256" key="1">
    <source>
        <dbReference type="ARBA" id="ARBA00001946"/>
    </source>
</evidence>
<dbReference type="EC" id="2.5.1.87" evidence="5"/>
<comment type="subcellular location">
    <subcellularLocation>
        <location evidence="2">Endoplasmic reticulum membrane</location>
    </subcellularLocation>
</comment>
<dbReference type="VEuPathDB" id="FungiDB:C5L36_0D05570"/>
<evidence type="ECO:0000313" key="14">
    <source>
        <dbReference type="EMBL" id="KGK37937.1"/>
    </source>
</evidence>
<protein>
    <recommendedName>
        <fullName evidence="5">ditrans,polycis-polyprenyl diphosphate synthase [(2E,6E)-farnesyldiphosphate specific]</fullName>
        <ecNumber evidence="5">2.5.1.87</ecNumber>
    </recommendedName>
</protein>
<sequence length="376" mass="43000">MVTKEEKVTDLGSDNEETGFSTAYKKEHVFEQTRARITQQSEKLKDGETLINIKRSDLALHTKNTFLESFNNVIRAMFTPQDETIKKEWFKDPGSETIQELLVFYFYRCILTTFYLIYSICALYQYTINRLKVYFLSLAYKCNDDPSVISADVNKLPKIPRHLAVILNYKSEQEEGGGLEGLCNDGASIAAWCVSSGIPSLTIYEVNGILNKSVPELTKAIFEKFESYFGSESVPNFLIKVPHLNLSYSGIDGVLVDNSSQPQPVEYDIEVSLLSRVDGRSTIVEMTKVMAQMVKAGELDKRHVKMKFLDHELKQLIGEEPDLIILFQPYLDLQGYPPWHIRLSEMYWEPDNENVSYIVFLRALQKFSTCKVNVGK</sequence>
<dbReference type="PANTHER" id="PTHR21528:SF0">
    <property type="entry name" value="DEHYDRODOLICHYL DIPHOSPHATE SYNTHASE COMPLEX SUBUNIT NUS1"/>
    <property type="match status" value="1"/>
</dbReference>
<evidence type="ECO:0000256" key="5">
    <source>
        <dbReference type="ARBA" id="ARBA00012596"/>
    </source>
</evidence>
<dbReference type="InterPro" id="IPR038887">
    <property type="entry name" value="Nus1/NgBR"/>
</dbReference>
<dbReference type="GO" id="GO:0005811">
    <property type="term" value="C:lipid droplet"/>
    <property type="evidence" value="ECO:0007669"/>
    <property type="project" value="EnsemblFungi"/>
</dbReference>
<evidence type="ECO:0000256" key="11">
    <source>
        <dbReference type="ARBA" id="ARBA00023136"/>
    </source>
</evidence>
<keyword evidence="11 13" id="KW-0472">Membrane</keyword>
<keyword evidence="6" id="KW-0808">Transferase</keyword>
<keyword evidence="10 13" id="KW-1133">Transmembrane helix</keyword>
<evidence type="ECO:0000256" key="8">
    <source>
        <dbReference type="ARBA" id="ARBA00022824"/>
    </source>
</evidence>
<dbReference type="Gene3D" id="3.40.1180.10">
    <property type="entry name" value="Decaprenyl diphosphate synthase-like"/>
    <property type="match status" value="1"/>
</dbReference>
<organism evidence="14 15">
    <name type="scientific">Pichia kudriavzevii</name>
    <name type="common">Yeast</name>
    <name type="synonym">Issatchenkia orientalis</name>
    <dbReference type="NCBI Taxonomy" id="4909"/>
    <lineage>
        <taxon>Eukaryota</taxon>
        <taxon>Fungi</taxon>
        <taxon>Dikarya</taxon>
        <taxon>Ascomycota</taxon>
        <taxon>Saccharomycotina</taxon>
        <taxon>Pichiomycetes</taxon>
        <taxon>Pichiales</taxon>
        <taxon>Pichiaceae</taxon>
        <taxon>Pichia</taxon>
    </lineage>
</organism>
<evidence type="ECO:0000256" key="6">
    <source>
        <dbReference type="ARBA" id="ARBA00022679"/>
    </source>
</evidence>
<comment type="catalytic activity">
    <reaction evidence="12">
        <text>n isopentenyl diphosphate + (2E,6E)-farnesyl diphosphate = a di-trans,poly-cis-polyprenyl diphosphate + n diphosphate</text>
        <dbReference type="Rhea" id="RHEA:53008"/>
        <dbReference type="Rhea" id="RHEA-COMP:19494"/>
        <dbReference type="ChEBI" id="CHEBI:33019"/>
        <dbReference type="ChEBI" id="CHEBI:128769"/>
        <dbReference type="ChEBI" id="CHEBI:136960"/>
        <dbReference type="ChEBI" id="CHEBI:175763"/>
        <dbReference type="EC" id="2.5.1.87"/>
    </reaction>
</comment>
<evidence type="ECO:0000256" key="13">
    <source>
        <dbReference type="SAM" id="Phobius"/>
    </source>
</evidence>
<dbReference type="GO" id="GO:0005789">
    <property type="term" value="C:endoplasmic reticulum membrane"/>
    <property type="evidence" value="ECO:0007669"/>
    <property type="project" value="UniProtKB-SubCell"/>
</dbReference>
<dbReference type="AlphaFoldDB" id="A0A099P1B2"/>
<evidence type="ECO:0000256" key="7">
    <source>
        <dbReference type="ARBA" id="ARBA00022692"/>
    </source>
</evidence>
<dbReference type="UniPathway" id="UPA00378"/>
<name>A0A099P1B2_PICKU</name>
<evidence type="ECO:0000313" key="15">
    <source>
        <dbReference type="Proteomes" id="UP000029867"/>
    </source>
</evidence>
<keyword evidence="9" id="KW-0460">Magnesium</keyword>
<evidence type="ECO:0000256" key="4">
    <source>
        <dbReference type="ARBA" id="ARBA00005432"/>
    </source>
</evidence>
<dbReference type="HOGENOM" id="CLU_051870_0_0_1"/>
<dbReference type="SUPFAM" id="SSF64005">
    <property type="entry name" value="Undecaprenyl diphosphate synthase"/>
    <property type="match status" value="1"/>
</dbReference>
<comment type="caution">
    <text evidence="14">The sequence shown here is derived from an EMBL/GenBank/DDBJ whole genome shotgun (WGS) entry which is preliminary data.</text>
</comment>
<feature type="transmembrane region" description="Helical" evidence="13">
    <location>
        <begin position="105"/>
        <end position="126"/>
    </location>
</feature>
<evidence type="ECO:0000256" key="12">
    <source>
        <dbReference type="ARBA" id="ARBA00047353"/>
    </source>
</evidence>